<keyword evidence="3" id="KW-1185">Reference proteome</keyword>
<protein>
    <submittedName>
        <fullName evidence="2">Uncharacterized protein</fullName>
    </submittedName>
</protein>
<evidence type="ECO:0000313" key="2">
    <source>
        <dbReference type="EMBL" id="TRY77479.1"/>
    </source>
</evidence>
<accession>A0A553PIH4</accession>
<dbReference type="EMBL" id="VCGU01000004">
    <property type="protein sequence ID" value="TRY77479.1"/>
    <property type="molecule type" value="Genomic_DNA"/>
</dbReference>
<name>A0A553PIH4_TIGCA</name>
<dbReference type="AlphaFoldDB" id="A0A553PIH4"/>
<evidence type="ECO:0000256" key="1">
    <source>
        <dbReference type="SAM" id="MobiDB-lite"/>
    </source>
</evidence>
<proteinExistence type="predicted"/>
<gene>
    <name evidence="2" type="ORF">TCAL_16998</name>
</gene>
<comment type="caution">
    <text evidence="2">The sequence shown here is derived from an EMBL/GenBank/DDBJ whole genome shotgun (WGS) entry which is preliminary data.</text>
</comment>
<organism evidence="2 3">
    <name type="scientific">Tigriopus californicus</name>
    <name type="common">Marine copepod</name>
    <dbReference type="NCBI Taxonomy" id="6832"/>
    <lineage>
        <taxon>Eukaryota</taxon>
        <taxon>Metazoa</taxon>
        <taxon>Ecdysozoa</taxon>
        <taxon>Arthropoda</taxon>
        <taxon>Crustacea</taxon>
        <taxon>Multicrustacea</taxon>
        <taxon>Hexanauplia</taxon>
        <taxon>Copepoda</taxon>
        <taxon>Harpacticoida</taxon>
        <taxon>Harpacticidae</taxon>
        <taxon>Tigriopus</taxon>
    </lineage>
</organism>
<feature type="compositionally biased region" description="Polar residues" evidence="1">
    <location>
        <begin position="200"/>
        <end position="210"/>
    </location>
</feature>
<feature type="region of interest" description="Disordered" evidence="1">
    <location>
        <begin position="179"/>
        <end position="210"/>
    </location>
</feature>
<evidence type="ECO:0000313" key="3">
    <source>
        <dbReference type="Proteomes" id="UP000318571"/>
    </source>
</evidence>
<reference evidence="2 3" key="1">
    <citation type="journal article" date="2018" name="Nat. Ecol. Evol.">
        <title>Genomic signatures of mitonuclear coevolution across populations of Tigriopus californicus.</title>
        <authorList>
            <person name="Barreto F.S."/>
            <person name="Watson E.T."/>
            <person name="Lima T.G."/>
            <person name="Willett C.S."/>
            <person name="Edmands S."/>
            <person name="Li W."/>
            <person name="Burton R.S."/>
        </authorList>
    </citation>
    <scope>NUCLEOTIDE SEQUENCE [LARGE SCALE GENOMIC DNA]</scope>
    <source>
        <strain evidence="2 3">San Diego</strain>
    </source>
</reference>
<dbReference type="Proteomes" id="UP000318571">
    <property type="component" value="Chromosome 5"/>
</dbReference>
<sequence length="210" mass="22815">MLSHDAHELVKDKITPFIAATGDQDPAEQEANKIADSLSVIFQDDQVDLSAPITLKSDPQNKIIMATVNGAESDIASKVPLKDAPPVTFSKSDIPSNPRLHMRDQDPAEQEANKIADSLSVIFQDDQVDLSAPITLKSDPQNRIIMATVNGAEIGHCVQGAFEGCSSSDLFQERHSLQSTAAHELSRTKSHPSLPPQEIKIQQSKRPTDC</sequence>